<evidence type="ECO:0000313" key="1">
    <source>
        <dbReference type="EMBL" id="MEK8034443.1"/>
    </source>
</evidence>
<dbReference type="RefSeq" id="WP_341428872.1">
    <property type="nucleotide sequence ID" value="NZ_JBBUTG010000029.1"/>
</dbReference>
<comment type="caution">
    <text evidence="1">The sequence shown here is derived from an EMBL/GenBank/DDBJ whole genome shotgun (WGS) entry which is preliminary data.</text>
</comment>
<protein>
    <submittedName>
        <fullName evidence="1">HEAT repeat domain-containing protein</fullName>
    </submittedName>
</protein>
<dbReference type="InterPro" id="IPR011989">
    <property type="entry name" value="ARM-like"/>
</dbReference>
<name>A0ABU9BYC7_9BURK</name>
<dbReference type="Proteomes" id="UP001371218">
    <property type="component" value="Unassembled WGS sequence"/>
</dbReference>
<dbReference type="Gene3D" id="1.25.10.10">
    <property type="entry name" value="Leucine-rich Repeat Variant"/>
    <property type="match status" value="1"/>
</dbReference>
<gene>
    <name evidence="1" type="ORF">AACH06_26745</name>
</gene>
<dbReference type="InterPro" id="IPR016024">
    <property type="entry name" value="ARM-type_fold"/>
</dbReference>
<keyword evidence="2" id="KW-1185">Reference proteome</keyword>
<organism evidence="1 2">
    <name type="scientific">Ideonella lacteola</name>
    <dbReference type="NCBI Taxonomy" id="2984193"/>
    <lineage>
        <taxon>Bacteria</taxon>
        <taxon>Pseudomonadati</taxon>
        <taxon>Pseudomonadota</taxon>
        <taxon>Betaproteobacteria</taxon>
        <taxon>Burkholderiales</taxon>
        <taxon>Sphaerotilaceae</taxon>
        <taxon>Ideonella</taxon>
    </lineage>
</organism>
<reference evidence="1 2" key="1">
    <citation type="submission" date="2024-04" db="EMBL/GenBank/DDBJ databases">
        <title>Novel species of the genus Ideonella isolated from streams.</title>
        <authorList>
            <person name="Lu H."/>
        </authorList>
    </citation>
    <scope>NUCLEOTIDE SEQUENCE [LARGE SCALE GENOMIC DNA]</scope>
    <source>
        <strain evidence="1 2">DXS29W</strain>
    </source>
</reference>
<accession>A0ABU9BYC7</accession>
<dbReference type="SUPFAM" id="SSF48371">
    <property type="entry name" value="ARM repeat"/>
    <property type="match status" value="1"/>
</dbReference>
<sequence length="150" mass="16382">MSPPESWFESAVAESWSQAVMAASVRYAEVRDQVVKALKSANPEVRSAAIATVNEANDKLAHDLVVRLANDPDTQVREEVMEYIEEFPQESDVGILLGSLKAGESLYLASSALRKILGNVGPLLDDEEADTRANAVAAWEEAVRFYLSDV</sequence>
<evidence type="ECO:0000313" key="2">
    <source>
        <dbReference type="Proteomes" id="UP001371218"/>
    </source>
</evidence>
<proteinExistence type="predicted"/>
<dbReference type="EMBL" id="JBBUTG010000029">
    <property type="protein sequence ID" value="MEK8034443.1"/>
    <property type="molecule type" value="Genomic_DNA"/>
</dbReference>
<dbReference type="Pfam" id="PF13646">
    <property type="entry name" value="HEAT_2"/>
    <property type="match status" value="1"/>
</dbReference>